<dbReference type="FunFam" id="2.60.40.60:FF:000020">
    <property type="entry name" value="Dachsous cadherin-related 1b"/>
    <property type="match status" value="2"/>
</dbReference>
<evidence type="ECO:0000256" key="4">
    <source>
        <dbReference type="ARBA" id="ARBA00022837"/>
    </source>
</evidence>
<evidence type="ECO:0000256" key="2">
    <source>
        <dbReference type="ARBA" id="ARBA00022692"/>
    </source>
</evidence>
<keyword evidence="4 9" id="KW-0106">Calcium</keyword>
<feature type="domain" description="Cadherin" evidence="13">
    <location>
        <begin position="131"/>
        <end position="249"/>
    </location>
</feature>
<dbReference type="Gene3D" id="2.60.40.60">
    <property type="entry name" value="Cadherins"/>
    <property type="match status" value="7"/>
</dbReference>
<keyword evidence="5" id="KW-0130">Cell adhesion</keyword>
<feature type="compositionally biased region" description="Low complexity" evidence="10">
    <location>
        <begin position="1008"/>
        <end position="1020"/>
    </location>
</feature>
<feature type="domain" description="Cadherin" evidence="13">
    <location>
        <begin position="26"/>
        <end position="130"/>
    </location>
</feature>
<dbReference type="PANTHER" id="PTHR24028:SF146">
    <property type="entry name" value="CADHERIN 96CB, ISOFORM D-RELATED"/>
    <property type="match status" value="1"/>
</dbReference>
<evidence type="ECO:0000256" key="9">
    <source>
        <dbReference type="PROSITE-ProRule" id="PRU00043"/>
    </source>
</evidence>
<dbReference type="OrthoDB" id="6252479at2759"/>
<evidence type="ECO:0000313" key="14">
    <source>
        <dbReference type="EMBL" id="CAF0890569.1"/>
    </source>
</evidence>
<gene>
    <name evidence="14" type="ORF">GPM918_LOCUS8099</name>
    <name evidence="15" type="ORF">SRO942_LOCUS8099</name>
</gene>
<feature type="domain" description="Cadherin" evidence="13">
    <location>
        <begin position="250"/>
        <end position="360"/>
    </location>
</feature>
<dbReference type="EMBL" id="CAJNOQ010001378">
    <property type="protein sequence ID" value="CAF0890569.1"/>
    <property type="molecule type" value="Genomic_DNA"/>
</dbReference>
<evidence type="ECO:0000256" key="5">
    <source>
        <dbReference type="ARBA" id="ARBA00022889"/>
    </source>
</evidence>
<dbReference type="InterPro" id="IPR002126">
    <property type="entry name" value="Cadherin-like_dom"/>
</dbReference>
<keyword evidence="12" id="KW-0732">Signal</keyword>
<dbReference type="GO" id="GO:0005886">
    <property type="term" value="C:plasma membrane"/>
    <property type="evidence" value="ECO:0007669"/>
    <property type="project" value="InterPro"/>
</dbReference>
<name>A0A813YXK1_9BILA</name>
<feature type="domain" description="Cadherin" evidence="13">
    <location>
        <begin position="720"/>
        <end position="794"/>
    </location>
</feature>
<keyword evidence="8" id="KW-0325">Glycoprotein</keyword>
<dbReference type="GO" id="GO:0005509">
    <property type="term" value="F:calcium ion binding"/>
    <property type="evidence" value="ECO:0007669"/>
    <property type="project" value="UniProtKB-UniRule"/>
</dbReference>
<dbReference type="Proteomes" id="UP000663829">
    <property type="component" value="Unassembled WGS sequence"/>
</dbReference>
<feature type="compositionally biased region" description="Polar residues" evidence="10">
    <location>
        <begin position="1021"/>
        <end position="1030"/>
    </location>
</feature>
<keyword evidence="6 11" id="KW-1133">Transmembrane helix</keyword>
<keyword evidence="2 11" id="KW-0812">Transmembrane</keyword>
<evidence type="ECO:0000259" key="13">
    <source>
        <dbReference type="PROSITE" id="PS50268"/>
    </source>
</evidence>
<dbReference type="InterPro" id="IPR050174">
    <property type="entry name" value="Protocadherin/Cadherin-CA"/>
</dbReference>
<dbReference type="SMART" id="SM00112">
    <property type="entry name" value="CA"/>
    <property type="match status" value="7"/>
</dbReference>
<feature type="transmembrane region" description="Helical" evidence="11">
    <location>
        <begin position="834"/>
        <end position="860"/>
    </location>
</feature>
<evidence type="ECO:0000256" key="8">
    <source>
        <dbReference type="ARBA" id="ARBA00023180"/>
    </source>
</evidence>
<feature type="signal peptide" evidence="12">
    <location>
        <begin position="1"/>
        <end position="18"/>
    </location>
</feature>
<sequence length="1133" mass="128596">MMLLIWCIFSFNSIIIHGAILRLPSITVKEQSSIGSSVSDISRTYLNRSQKLRYTFLSETSPHNSYFIIDSLTGKISIKRVIDREELCRTNTCNCEKCILNLEIVASADTVDILSLEVLIENINDHDPMFPVSTFIIRISENTDIGYMASFPSAIDLDYGQGQSSNYLQYKMLSIETNDKDLDETFQIIDLHTENQLGLKLLKKLDREIRNLYRMKIIVFDSIDENQQRTGILLLDVQVLDSNDNLPIFEHEQYHIKLRENTRIGTEILRVHAIDNDDGLNSLINYTIVINNSSILYQQLLPFSINISTGILRLDKLLDYETETNYRFSVRAQDNGPESVNVFCQIKIDILDVNDMAPEIDFILSDNDEWKIDSINNIFYINEELKLYTRLFHISVSDKDSVNDKVQLNLLSYTNLFQLIEQYTDLYSLQIIGRLDREIQSEYKLIFEAKDQPSPGNGPSLSTQKRLTIILLDINDNYPIIEKLQYPISVIENNSIGVKLIQFQSSDIDSTGNNSLLTYTLVSSNDSQCCLLDSKTGILYANMTYDYEKQTIYYLTLQVNDNGKPPLHTLMDFQVYINNSNDNSPIFKQKNFTFELFENVPIHTYIGQVNAIDLDSGEYGKVKYELLCTQLYNEPEYIEISPITGVLRTKTLLDYETHPVHKLYVIAKDINGQSDTALITINILDINDNSPQIDFPTSINNLVYISSDLLNQNYSQTILITKIIAIDRDHGQNGNLSYTIDDGNTFNYFRIIETNGTILAQSDNLPYGHHRLRIRVTDQGWPSLSTLTYLNIKVGEHVNIKHFQLVNTEQQLLSESRTETTITTNINNILTKEMLFVVIISSILTLIFSISIGILITLLCKRKRFHMLKSIDLLSDGDKLLTVGTTTTNGTDINNKTNTLKVPLNNQQYDNGNGDCDVSKDGNKGYDDILGMVINSEDSCYGSNDLSRSSSSAHGVAIASTRPLLNTYHRSSSLSSTSVDYAVPIPRINKNNVLVGIHNSDNIKNDIDNNTQQQQQQQQQNLSTTFHSPSSTPVIIDHPKQSTCLLFDNNKTSLHSTSEKNIKNSNSINTISSNNYHGVNLKKTVAALNARKTINNNSNNSDLMNTSTYLPYDSIDYQLDKSFVDSNNREYSI</sequence>
<dbReference type="InterPro" id="IPR015919">
    <property type="entry name" value="Cadherin-like_sf"/>
</dbReference>
<feature type="chain" id="PRO_5036223612" description="Cadherin domain-containing protein" evidence="12">
    <location>
        <begin position="19"/>
        <end position="1133"/>
    </location>
</feature>
<dbReference type="PROSITE" id="PS00232">
    <property type="entry name" value="CADHERIN_1"/>
    <property type="match status" value="3"/>
</dbReference>
<dbReference type="Pfam" id="PF08266">
    <property type="entry name" value="Cadherin_2"/>
    <property type="match status" value="1"/>
</dbReference>
<dbReference type="AlphaFoldDB" id="A0A813YXK1"/>
<proteinExistence type="predicted"/>
<evidence type="ECO:0000256" key="11">
    <source>
        <dbReference type="SAM" id="Phobius"/>
    </source>
</evidence>
<evidence type="ECO:0000313" key="15">
    <source>
        <dbReference type="EMBL" id="CAF3674961.1"/>
    </source>
</evidence>
<dbReference type="InterPro" id="IPR013164">
    <property type="entry name" value="Cadherin_N"/>
</dbReference>
<dbReference type="PRINTS" id="PR00205">
    <property type="entry name" value="CADHERIN"/>
</dbReference>
<comment type="caution">
    <text evidence="14">The sequence shown here is derived from an EMBL/GenBank/DDBJ whole genome shotgun (WGS) entry which is preliminary data.</text>
</comment>
<evidence type="ECO:0000313" key="16">
    <source>
        <dbReference type="Proteomes" id="UP000663829"/>
    </source>
</evidence>
<dbReference type="PROSITE" id="PS50268">
    <property type="entry name" value="CADHERIN_2"/>
    <property type="match status" value="7"/>
</dbReference>
<evidence type="ECO:0000256" key="7">
    <source>
        <dbReference type="ARBA" id="ARBA00023136"/>
    </source>
</evidence>
<keyword evidence="7 11" id="KW-0472">Membrane</keyword>
<evidence type="ECO:0000256" key="3">
    <source>
        <dbReference type="ARBA" id="ARBA00022737"/>
    </source>
</evidence>
<keyword evidence="3" id="KW-0677">Repeat</keyword>
<accession>A0A813YXK1</accession>
<feature type="region of interest" description="Disordered" evidence="10">
    <location>
        <begin position="1004"/>
        <end position="1030"/>
    </location>
</feature>
<organism evidence="14 16">
    <name type="scientific">Didymodactylos carnosus</name>
    <dbReference type="NCBI Taxonomy" id="1234261"/>
    <lineage>
        <taxon>Eukaryota</taxon>
        <taxon>Metazoa</taxon>
        <taxon>Spiralia</taxon>
        <taxon>Gnathifera</taxon>
        <taxon>Rotifera</taxon>
        <taxon>Eurotatoria</taxon>
        <taxon>Bdelloidea</taxon>
        <taxon>Philodinida</taxon>
        <taxon>Philodinidae</taxon>
        <taxon>Didymodactylos</taxon>
    </lineage>
</organism>
<feature type="domain" description="Cadherin" evidence="13">
    <location>
        <begin position="588"/>
        <end position="693"/>
    </location>
</feature>
<reference evidence="14" key="1">
    <citation type="submission" date="2021-02" db="EMBL/GenBank/DDBJ databases">
        <authorList>
            <person name="Nowell W R."/>
        </authorList>
    </citation>
    <scope>NUCLEOTIDE SEQUENCE</scope>
</reference>
<dbReference type="GO" id="GO:0007156">
    <property type="term" value="P:homophilic cell adhesion via plasma membrane adhesion molecules"/>
    <property type="evidence" value="ECO:0007669"/>
    <property type="project" value="InterPro"/>
</dbReference>
<dbReference type="CDD" id="cd11304">
    <property type="entry name" value="Cadherin_repeat"/>
    <property type="match status" value="7"/>
</dbReference>
<evidence type="ECO:0000256" key="6">
    <source>
        <dbReference type="ARBA" id="ARBA00022989"/>
    </source>
</evidence>
<protein>
    <recommendedName>
        <fullName evidence="13">Cadherin domain-containing protein</fullName>
    </recommendedName>
</protein>
<dbReference type="PANTHER" id="PTHR24028">
    <property type="entry name" value="CADHERIN-87A"/>
    <property type="match status" value="1"/>
</dbReference>
<dbReference type="Pfam" id="PF00028">
    <property type="entry name" value="Cadherin"/>
    <property type="match status" value="5"/>
</dbReference>
<dbReference type="InterPro" id="IPR020894">
    <property type="entry name" value="Cadherin_CS"/>
</dbReference>
<feature type="domain" description="Cadherin" evidence="13">
    <location>
        <begin position="482"/>
        <end position="587"/>
    </location>
</feature>
<evidence type="ECO:0000256" key="10">
    <source>
        <dbReference type="SAM" id="MobiDB-lite"/>
    </source>
</evidence>
<evidence type="ECO:0000256" key="12">
    <source>
        <dbReference type="SAM" id="SignalP"/>
    </source>
</evidence>
<dbReference type="EMBL" id="CAJOBC010001378">
    <property type="protein sequence ID" value="CAF3674961.1"/>
    <property type="molecule type" value="Genomic_DNA"/>
</dbReference>
<comment type="subcellular location">
    <subcellularLocation>
        <location evidence="1">Membrane</location>
        <topology evidence="1">Single-pass membrane protein</topology>
    </subcellularLocation>
</comment>
<dbReference type="Proteomes" id="UP000681722">
    <property type="component" value="Unassembled WGS sequence"/>
</dbReference>
<evidence type="ECO:0000256" key="1">
    <source>
        <dbReference type="ARBA" id="ARBA00004167"/>
    </source>
</evidence>
<feature type="domain" description="Cadherin" evidence="13">
    <location>
        <begin position="381"/>
        <end position="481"/>
    </location>
</feature>
<keyword evidence="16" id="KW-1185">Reference proteome</keyword>
<dbReference type="SUPFAM" id="SSF49313">
    <property type="entry name" value="Cadherin-like"/>
    <property type="match status" value="7"/>
</dbReference>